<evidence type="ECO:0000313" key="2">
    <source>
        <dbReference type="EMBL" id="JAT26854.1"/>
    </source>
</evidence>
<dbReference type="AlphaFoldDB" id="A0A1B6LT91"/>
<sequence length="1274" mass="138492">MSTFCRITGKSRGLPKPNYFPLLPPISPADAKRFCRITGKSYGLPAHHYIPVLVSTKPKKKAAQAPIPLIGQENGIPEKNHVLVADYRYVFPVCEDSSDLVQLLESKNIESKAHYIYKVAERRCSLVFPAKMEAAVRDGDIRNVMLAKDSDTLLLKLKKGGDVAIDVRDISIDGLEIYDGEGPSEEVVNERKKRKRKGSSVMSTVGKIFEDKERAAAIAEEMDNQRSKLLKKETSNDVSKAKIESKPQSWHDCRPDPVDTIKLASSQELSPLFESNDWSNWESTMLHKGQPITSKMPSPCVLEPLQVDLGTSLPGLIQGPLVLESTGGLEVTSAVNPITPLIAEPDEQLLSCIKKLDPAELVQTAGAKQIFARDKHNLDLLPTIAEIPDIIEKMNEGTHSTVGNPNCKVTGLKLDINAATKFVVGMTVNTPTGDVFVPGQTIDTPNGEQFIPGITIKTKEGSPQLIPGHILQVDKNNNGTKTPVFVAGQVLNTREGEKFVPGQKIETKEGLKFVPGQTVMTPDNLKFIPGQIIPGDTPQFVPGLTELDCEGHKFVPGQMHTDQFGRNVFMPGQCDQTEEGWEFIPGQSMVTPSGDLKFVPGQTIDSKDGPAFIPGQTVTNKNGDNAFIPGVVVESEEGAKFLPGATIKTPEGSQFVEGQLFRSASGKIHFIPGNTEITDEGNYEFAAAKYVSDIVYRDSMSLGISLDNAAINTTDKADTVYGHIVQTGQGVEFFPGVASGLPAGKVVPGRLVRGKEVKFVPGLIIDDKFVPGQVVTTDSGEQFVPGQVVETKDGPKFVPGQIVEMRSGPKFVPGQTVETAEGPKFVPGQIVDTKAGPTFIPGQVISTDDEGSRFVPGQVVETIEGPRFVPGRVIETGDKVSFIPGQVVETTDGLKFVAPDLENDPEGDVQFTVQGFQITPEELNLLRPHISSNSIFSPASGETAIDSRMMKQLSEAGMAVGRQVPADIPVVDVRTVPAMGVACSLRDRLPGHIDPVTTIKLSQILAAMAQFDCSVPLNGIDIVNNAREAIILKSMMKAADMAENELCLYRNVCAVLEKVLLTEGKDEAIPTVDHLHKFIMSSPVLDPMRPKKKVNLLKELVVGSISDEQEIVEKLSYILNDTDESIIEGFRNFSQGHPDIIGKIVQRMTDKLDKIESEKDASESLQKAIIDVVRESSEISVQDVLHNASNENVKNMFLEAIGLARAMGMRDVANTLLGAIADPKKAELLANDRVTFEILRRLTVMRHLAEKRPQFGTALLQLTIDPDEARADPL</sequence>
<proteinExistence type="predicted"/>
<evidence type="ECO:0000256" key="1">
    <source>
        <dbReference type="SAM" id="MobiDB-lite"/>
    </source>
</evidence>
<organism evidence="2">
    <name type="scientific">Graphocephala atropunctata</name>
    <dbReference type="NCBI Taxonomy" id="36148"/>
    <lineage>
        <taxon>Eukaryota</taxon>
        <taxon>Metazoa</taxon>
        <taxon>Ecdysozoa</taxon>
        <taxon>Arthropoda</taxon>
        <taxon>Hexapoda</taxon>
        <taxon>Insecta</taxon>
        <taxon>Pterygota</taxon>
        <taxon>Neoptera</taxon>
        <taxon>Paraneoptera</taxon>
        <taxon>Hemiptera</taxon>
        <taxon>Auchenorrhyncha</taxon>
        <taxon>Membracoidea</taxon>
        <taxon>Cicadellidae</taxon>
        <taxon>Cicadellinae</taxon>
        <taxon>Cicadellini</taxon>
        <taxon>Graphocephala</taxon>
    </lineage>
</organism>
<feature type="region of interest" description="Disordered" evidence="1">
    <location>
        <begin position="232"/>
        <end position="254"/>
    </location>
</feature>
<dbReference type="EMBL" id="GEBQ01013123">
    <property type="protein sequence ID" value="JAT26854.1"/>
    <property type="molecule type" value="Transcribed_RNA"/>
</dbReference>
<name>A0A1B6LT91_9HEMI</name>
<accession>A0A1B6LT91</accession>
<reference evidence="2" key="1">
    <citation type="submission" date="2015-11" db="EMBL/GenBank/DDBJ databases">
        <title>De novo transcriptome assembly of four potential Pierce s Disease insect vectors from Arizona vineyards.</title>
        <authorList>
            <person name="Tassone E.E."/>
        </authorList>
    </citation>
    <scope>NUCLEOTIDE SEQUENCE</scope>
</reference>
<protein>
    <submittedName>
        <fullName evidence="2">Uncharacterized protein</fullName>
    </submittedName>
</protein>
<gene>
    <name evidence="2" type="ORF">g.37906</name>
</gene>
<feature type="non-terminal residue" evidence="2">
    <location>
        <position position="1274"/>
    </location>
</feature>